<evidence type="ECO:0000256" key="4">
    <source>
        <dbReference type="ARBA" id="ARBA00023163"/>
    </source>
</evidence>
<dbReference type="FunFam" id="3.40.50.300:FF:000006">
    <property type="entry name" value="DNA-binding transcriptional regulator NtrC"/>
    <property type="match status" value="1"/>
</dbReference>
<evidence type="ECO:0000256" key="6">
    <source>
        <dbReference type="SAM" id="MobiDB-lite"/>
    </source>
</evidence>
<dbReference type="PRINTS" id="PR01590">
    <property type="entry name" value="HTHFIS"/>
</dbReference>
<feature type="domain" description="Response regulatory" evidence="8">
    <location>
        <begin position="14"/>
        <end position="128"/>
    </location>
</feature>
<dbReference type="InterPro" id="IPR001789">
    <property type="entry name" value="Sig_transdc_resp-reg_receiver"/>
</dbReference>
<keyword evidence="3" id="KW-0805">Transcription regulation</keyword>
<dbReference type="SMART" id="SM00448">
    <property type="entry name" value="REC"/>
    <property type="match status" value="1"/>
</dbReference>
<proteinExistence type="predicted"/>
<dbReference type="InterPro" id="IPR003593">
    <property type="entry name" value="AAA+_ATPase"/>
</dbReference>
<dbReference type="SUPFAM" id="SSF52172">
    <property type="entry name" value="CheY-like"/>
    <property type="match status" value="1"/>
</dbReference>
<dbReference type="Pfam" id="PF02954">
    <property type="entry name" value="HTH_8"/>
    <property type="match status" value="1"/>
</dbReference>
<evidence type="ECO:0000256" key="2">
    <source>
        <dbReference type="ARBA" id="ARBA00022840"/>
    </source>
</evidence>
<keyword evidence="5" id="KW-0597">Phosphoprotein</keyword>
<feature type="modified residue" description="4-aspartylphosphate" evidence="5">
    <location>
        <position position="63"/>
    </location>
</feature>
<evidence type="ECO:0000259" key="8">
    <source>
        <dbReference type="PROSITE" id="PS50110"/>
    </source>
</evidence>
<dbReference type="GO" id="GO:0000160">
    <property type="term" value="P:phosphorelay signal transduction system"/>
    <property type="evidence" value="ECO:0007669"/>
    <property type="project" value="InterPro"/>
</dbReference>
<dbReference type="SUPFAM" id="SSF52540">
    <property type="entry name" value="P-loop containing nucleoside triphosphate hydrolases"/>
    <property type="match status" value="1"/>
</dbReference>
<dbReference type="PROSITE" id="PS00675">
    <property type="entry name" value="SIGMA54_INTERACT_1"/>
    <property type="match status" value="1"/>
</dbReference>
<dbReference type="EMBL" id="VIFM01000371">
    <property type="protein sequence ID" value="TQF09246.1"/>
    <property type="molecule type" value="Genomic_DNA"/>
</dbReference>
<dbReference type="InterPro" id="IPR058031">
    <property type="entry name" value="AAA_lid_NorR"/>
</dbReference>
<dbReference type="PROSITE" id="PS50045">
    <property type="entry name" value="SIGMA54_INTERACT_4"/>
    <property type="match status" value="1"/>
</dbReference>
<keyword evidence="1" id="KW-0547">Nucleotide-binding</keyword>
<dbReference type="OrthoDB" id="9814761at2"/>
<dbReference type="Gene3D" id="1.10.10.60">
    <property type="entry name" value="Homeodomain-like"/>
    <property type="match status" value="1"/>
</dbReference>
<dbReference type="AlphaFoldDB" id="A0A540WJP0"/>
<evidence type="ECO:0000313" key="10">
    <source>
        <dbReference type="Proteomes" id="UP000315369"/>
    </source>
</evidence>
<keyword evidence="10" id="KW-1185">Reference proteome</keyword>
<dbReference type="PROSITE" id="PS50110">
    <property type="entry name" value="RESPONSE_REGULATORY"/>
    <property type="match status" value="1"/>
</dbReference>
<dbReference type="SMART" id="SM00382">
    <property type="entry name" value="AAA"/>
    <property type="match status" value="1"/>
</dbReference>
<dbReference type="InterPro" id="IPR002078">
    <property type="entry name" value="Sigma_54_int"/>
</dbReference>
<evidence type="ECO:0000256" key="3">
    <source>
        <dbReference type="ARBA" id="ARBA00023015"/>
    </source>
</evidence>
<dbReference type="PANTHER" id="PTHR32071">
    <property type="entry name" value="TRANSCRIPTIONAL REGULATORY PROTEIN"/>
    <property type="match status" value="1"/>
</dbReference>
<evidence type="ECO:0000313" key="9">
    <source>
        <dbReference type="EMBL" id="TQF09246.1"/>
    </source>
</evidence>
<dbReference type="InterPro" id="IPR025662">
    <property type="entry name" value="Sigma_54_int_dom_ATP-bd_1"/>
</dbReference>
<comment type="caution">
    <text evidence="9">The sequence shown here is derived from an EMBL/GenBank/DDBJ whole genome shotgun (WGS) entry which is preliminary data.</text>
</comment>
<dbReference type="InterPro" id="IPR025944">
    <property type="entry name" value="Sigma_54_int_dom_CS"/>
</dbReference>
<dbReference type="Gene3D" id="1.10.8.60">
    <property type="match status" value="1"/>
</dbReference>
<feature type="region of interest" description="Disordered" evidence="6">
    <location>
        <begin position="385"/>
        <end position="419"/>
    </location>
</feature>
<dbReference type="Proteomes" id="UP000315369">
    <property type="component" value="Unassembled WGS sequence"/>
</dbReference>
<dbReference type="CDD" id="cd00009">
    <property type="entry name" value="AAA"/>
    <property type="match status" value="1"/>
</dbReference>
<keyword evidence="2" id="KW-0067">ATP-binding</keyword>
<dbReference type="InterPro" id="IPR011006">
    <property type="entry name" value="CheY-like_superfamily"/>
</dbReference>
<dbReference type="InterPro" id="IPR009057">
    <property type="entry name" value="Homeodomain-like_sf"/>
</dbReference>
<dbReference type="GO" id="GO:0005524">
    <property type="term" value="F:ATP binding"/>
    <property type="evidence" value="ECO:0007669"/>
    <property type="project" value="UniProtKB-KW"/>
</dbReference>
<dbReference type="Gene3D" id="3.40.50.300">
    <property type="entry name" value="P-loop containing nucleotide triphosphate hydrolases"/>
    <property type="match status" value="1"/>
</dbReference>
<organism evidence="9 10">
    <name type="scientific">Myxococcus llanfairpwllgwyngyllgogerychwyrndrobwllllantysiliogogogochensis</name>
    <dbReference type="NCBI Taxonomy" id="2590453"/>
    <lineage>
        <taxon>Bacteria</taxon>
        <taxon>Pseudomonadati</taxon>
        <taxon>Myxococcota</taxon>
        <taxon>Myxococcia</taxon>
        <taxon>Myxococcales</taxon>
        <taxon>Cystobacterineae</taxon>
        <taxon>Myxococcaceae</taxon>
        <taxon>Myxococcus</taxon>
    </lineage>
</organism>
<reference evidence="9 10" key="1">
    <citation type="submission" date="2019-06" db="EMBL/GenBank/DDBJ databases">
        <authorList>
            <person name="Livingstone P."/>
            <person name="Whitworth D."/>
        </authorList>
    </citation>
    <scope>NUCLEOTIDE SEQUENCE [LARGE SCALE GENOMIC DNA]</scope>
    <source>
        <strain evidence="9 10">AM401</strain>
    </source>
</reference>
<protein>
    <submittedName>
        <fullName evidence="9">Sigma-54-dependent Fis family transcriptional regulator</fullName>
    </submittedName>
</protein>
<dbReference type="Pfam" id="PF25601">
    <property type="entry name" value="AAA_lid_14"/>
    <property type="match status" value="1"/>
</dbReference>
<dbReference type="SUPFAM" id="SSF46689">
    <property type="entry name" value="Homeodomain-like"/>
    <property type="match status" value="1"/>
</dbReference>
<name>A0A540WJP0_9BACT</name>
<evidence type="ECO:0000256" key="1">
    <source>
        <dbReference type="ARBA" id="ARBA00022741"/>
    </source>
</evidence>
<dbReference type="PANTHER" id="PTHR32071:SF113">
    <property type="entry name" value="ALGINATE BIOSYNTHESIS TRANSCRIPTIONAL REGULATORY PROTEIN ALGB"/>
    <property type="match status" value="1"/>
</dbReference>
<dbReference type="InterPro" id="IPR002197">
    <property type="entry name" value="HTH_Fis"/>
</dbReference>
<dbReference type="PROSITE" id="PS00688">
    <property type="entry name" value="SIGMA54_INTERACT_3"/>
    <property type="match status" value="1"/>
</dbReference>
<dbReference type="GO" id="GO:0043565">
    <property type="term" value="F:sequence-specific DNA binding"/>
    <property type="evidence" value="ECO:0007669"/>
    <property type="project" value="InterPro"/>
</dbReference>
<keyword evidence="4" id="KW-0804">Transcription</keyword>
<accession>A0A540WJP0</accession>
<dbReference type="GO" id="GO:0006355">
    <property type="term" value="P:regulation of DNA-templated transcription"/>
    <property type="evidence" value="ECO:0007669"/>
    <property type="project" value="InterPro"/>
</dbReference>
<sequence>MTTAHAAESGVRGHILVVDDELSMREYLELLLHREGYAVTSVPGVKPACEVLARDGVDLVISDMKLGTGSGLDVLRTARARKEPPEVVLITAYGTPSAAVEAMREGAYDYICKPFDNEELRLLVQKALEKRTLRQENITLRARLLPGLGVAVGQSARMQAVWSLVEKVAPGRSTVLVTGESGTGKELVARGIHMRGNRAAQPFLPFNCAALNEGTLESELFGHVKGAFTGALHERAGLLVSAGEGTVMLDEVGEMPLATQVKLLRVLQERKVKPVGSAAEVPFQARVIAATNRRLETEVKAGRFREDLFYRLNVITLELPPLRERAGDISLLAGHFLSRMAEELGRPGLRFAPETLALLERYAFPGNVRQLQNMVERAATLSDSDLLGPSTLPPAVRGEAEPVARPGEGGEPQLSGGFNLERHLDDSERRYLLAALKQAGGVKTRAADLLGLSFRSFRYRLAKHGLTDELEDPAPVRSGE</sequence>
<dbReference type="InterPro" id="IPR027417">
    <property type="entry name" value="P-loop_NTPase"/>
</dbReference>
<dbReference type="Gene3D" id="3.40.50.2300">
    <property type="match status" value="1"/>
</dbReference>
<dbReference type="Pfam" id="PF00072">
    <property type="entry name" value="Response_reg"/>
    <property type="match status" value="1"/>
</dbReference>
<evidence type="ECO:0000256" key="5">
    <source>
        <dbReference type="PROSITE-ProRule" id="PRU00169"/>
    </source>
</evidence>
<gene>
    <name evidence="9" type="ORF">FJV41_45605</name>
</gene>
<feature type="domain" description="Sigma-54 factor interaction" evidence="7">
    <location>
        <begin position="151"/>
        <end position="380"/>
    </location>
</feature>
<evidence type="ECO:0000259" key="7">
    <source>
        <dbReference type="PROSITE" id="PS50045"/>
    </source>
</evidence>
<dbReference type="Pfam" id="PF00158">
    <property type="entry name" value="Sigma54_activat"/>
    <property type="match status" value="1"/>
</dbReference>